<protein>
    <recommendedName>
        <fullName evidence="4">PEGA domain-containing protein</fullName>
    </recommendedName>
</protein>
<dbReference type="Proteomes" id="UP000247523">
    <property type="component" value="Unassembled WGS sequence"/>
</dbReference>
<accession>A0A255IH86</accession>
<reference evidence="2 3" key="1">
    <citation type="submission" date="2018-05" db="EMBL/GenBank/DDBJ databases">
        <title>Genomic Encyclopedia of Type Strains, Phase IV (KMG-IV): sequencing the most valuable type-strain genomes for metagenomic binning, comparative biology and taxonomic classification.</title>
        <authorList>
            <person name="Goeker M."/>
        </authorList>
    </citation>
    <scope>NUCLEOTIDE SEQUENCE [LARGE SCALE GENOMIC DNA]</scope>
    <source>
        <strain evidence="2 3">DSM 28816</strain>
    </source>
</reference>
<evidence type="ECO:0008006" key="4">
    <source>
        <dbReference type="Google" id="ProtNLM"/>
    </source>
</evidence>
<organism evidence="2 3">
    <name type="scientific">Lachnotalea glycerini</name>
    <dbReference type="NCBI Taxonomy" id="1763509"/>
    <lineage>
        <taxon>Bacteria</taxon>
        <taxon>Bacillati</taxon>
        <taxon>Bacillota</taxon>
        <taxon>Clostridia</taxon>
        <taxon>Lachnospirales</taxon>
        <taxon>Lachnospiraceae</taxon>
        <taxon>Lachnotalea</taxon>
    </lineage>
</organism>
<proteinExistence type="predicted"/>
<evidence type="ECO:0000313" key="3">
    <source>
        <dbReference type="Proteomes" id="UP000247523"/>
    </source>
</evidence>
<dbReference type="AlphaFoldDB" id="A0A255IH86"/>
<sequence>MSGRVKLMLFVVTVGLLGGCQRVNINSPSTIELVAADKSIAWGENYNSEDCGVLLNIDESSQSVTIKRIDSGEKFTINYSGATNITDKYSSVLAIKQVQIGEIINVYYNSEDKIARKIEISEDAWEYTQVENLTYDRTEKIMYIAGEKYKYGESLTVISNGEEKDLLDLNPIDIVTVKGINKKICSVIVTKGHGYIILENEDSFIGGWIDVGQESAKPITEDMLVVASEGNHKVTIAKDGVGGTKSIAVKRFEQTVVDVGDLKSETQKSGSLKFTITPNTASLYVDGAKTDYSELVVVDYGAHRIIVKAEGYSDISQTIVVGSSYAEIEINAEDASSSSTSDSTKDASSDSTTTNSTKSSGTTNSSTNGTSTGGLGSGINLPEINKTGDTNSTGTSTGSSSLTDTDKTTDSTSLSNVLTDALNKALSD</sequence>
<dbReference type="EMBL" id="QICS01000004">
    <property type="protein sequence ID" value="PXV91081.1"/>
    <property type="molecule type" value="Genomic_DNA"/>
</dbReference>
<evidence type="ECO:0000256" key="1">
    <source>
        <dbReference type="SAM" id="MobiDB-lite"/>
    </source>
</evidence>
<name>A0A255IH86_9FIRM</name>
<feature type="region of interest" description="Disordered" evidence="1">
    <location>
        <begin position="332"/>
        <end position="428"/>
    </location>
</feature>
<feature type="compositionally biased region" description="Low complexity" evidence="1">
    <location>
        <begin position="385"/>
        <end position="403"/>
    </location>
</feature>
<dbReference type="RefSeq" id="WP_094377751.1">
    <property type="nucleotide sequence ID" value="NZ_QICS01000004.1"/>
</dbReference>
<comment type="caution">
    <text evidence="2">The sequence shown here is derived from an EMBL/GenBank/DDBJ whole genome shotgun (WGS) entry which is preliminary data.</text>
</comment>
<gene>
    <name evidence="2" type="ORF">C8E03_10488</name>
</gene>
<dbReference type="PROSITE" id="PS51257">
    <property type="entry name" value="PROKAR_LIPOPROTEIN"/>
    <property type="match status" value="1"/>
</dbReference>
<evidence type="ECO:0000313" key="2">
    <source>
        <dbReference type="EMBL" id="PXV91081.1"/>
    </source>
</evidence>
<feature type="compositionally biased region" description="Low complexity" evidence="1">
    <location>
        <begin position="349"/>
        <end position="370"/>
    </location>
</feature>